<dbReference type="Pfam" id="PF07727">
    <property type="entry name" value="RVT_2"/>
    <property type="match status" value="1"/>
</dbReference>
<dbReference type="InterPro" id="IPR013103">
    <property type="entry name" value="RVT_2"/>
</dbReference>
<feature type="compositionally biased region" description="Basic and acidic residues" evidence="1">
    <location>
        <begin position="949"/>
        <end position="968"/>
    </location>
</feature>
<dbReference type="EMBL" id="BKCJ010001959">
    <property type="protein sequence ID" value="GEU45248.1"/>
    <property type="molecule type" value="Genomic_DNA"/>
</dbReference>
<feature type="region of interest" description="Disordered" evidence="1">
    <location>
        <begin position="471"/>
        <end position="497"/>
    </location>
</feature>
<gene>
    <name evidence="3" type="ORF">Tci_017226</name>
</gene>
<accession>A0A6L2K786</accession>
<feature type="compositionally biased region" description="Polar residues" evidence="1">
    <location>
        <begin position="780"/>
        <end position="794"/>
    </location>
</feature>
<dbReference type="PANTHER" id="PTHR36812">
    <property type="entry name" value="NEUROFILAMENT TRIPLET M PROTEIN-LIKE PROTEIN"/>
    <property type="match status" value="1"/>
</dbReference>
<feature type="region of interest" description="Disordered" evidence="1">
    <location>
        <begin position="243"/>
        <end position="270"/>
    </location>
</feature>
<evidence type="ECO:0000259" key="2">
    <source>
        <dbReference type="Pfam" id="PF07727"/>
    </source>
</evidence>
<feature type="region of interest" description="Disordered" evidence="1">
    <location>
        <begin position="1384"/>
        <end position="1533"/>
    </location>
</feature>
<comment type="caution">
    <text evidence="3">The sequence shown here is derived from an EMBL/GenBank/DDBJ whole genome shotgun (WGS) entry which is preliminary data.</text>
</comment>
<organism evidence="3">
    <name type="scientific">Tanacetum cinerariifolium</name>
    <name type="common">Dalmatian daisy</name>
    <name type="synonym">Chrysanthemum cinerariifolium</name>
    <dbReference type="NCBI Taxonomy" id="118510"/>
    <lineage>
        <taxon>Eukaryota</taxon>
        <taxon>Viridiplantae</taxon>
        <taxon>Streptophyta</taxon>
        <taxon>Embryophyta</taxon>
        <taxon>Tracheophyta</taxon>
        <taxon>Spermatophyta</taxon>
        <taxon>Magnoliopsida</taxon>
        <taxon>eudicotyledons</taxon>
        <taxon>Gunneridae</taxon>
        <taxon>Pentapetalae</taxon>
        <taxon>asterids</taxon>
        <taxon>campanulids</taxon>
        <taxon>Asterales</taxon>
        <taxon>Asteraceae</taxon>
        <taxon>Asteroideae</taxon>
        <taxon>Anthemideae</taxon>
        <taxon>Anthemidinae</taxon>
        <taxon>Tanacetum</taxon>
    </lineage>
</organism>
<protein>
    <submittedName>
        <fullName evidence="3">Putative ribonuclease H-like domain-containing protein</fullName>
    </submittedName>
</protein>
<feature type="compositionally biased region" description="Basic and acidic residues" evidence="1">
    <location>
        <begin position="1488"/>
        <end position="1497"/>
    </location>
</feature>
<feature type="compositionally biased region" description="Acidic residues" evidence="1">
    <location>
        <begin position="1459"/>
        <end position="1475"/>
    </location>
</feature>
<dbReference type="PANTHER" id="PTHR36812:SF9">
    <property type="entry name" value="MYB-LIKE PROTEIN X ISOFORM X1"/>
    <property type="match status" value="1"/>
</dbReference>
<evidence type="ECO:0000313" key="3">
    <source>
        <dbReference type="EMBL" id="GEU45248.1"/>
    </source>
</evidence>
<proteinExistence type="predicted"/>
<name>A0A6L2K786_TANCI</name>
<evidence type="ECO:0000256" key="1">
    <source>
        <dbReference type="SAM" id="MobiDB-lite"/>
    </source>
</evidence>
<sequence length="1860" mass="211126">MVSSEVILNGNSAVQMTKDYACNEIEVPPVTAQQILARTRERKAKSTLLMAILDEHLARFHEIKDVKTLWVAIKTRFGDYSSQEQGSSSYADELLFSFFMNQSSTLQLDKEDLEQIDQDNLEEMGLKWHVAMLYIRVKLFYKKTERKLEFNGKEPIGFDKTKGRKQLTLLLWLSLQILQAPQAQILSIKVKTGLGYDSQFIKKEVLDIKEKEVTKSVFDNRSSDEENSLANVRFKKVFTRSGRKPVSAAKPKAAASTSAAKPVNTTGPKQSVNFKNQEVLFINHTHHKKVLFNATAHSRRNSTGHPQQALKNKGIVDSGCSRHMTGNKTYHADYQEINDGGFIAFGSSRGKITDKASIDESNLWYRRLGHVNFKKRKPCKRALVTKTHNKTPYELLNGRTPILDFMRPFSCPVTILNTLDPLGKFKGKAVKGFLVGYSVTSKAFREVSDQHYIMLPLWSSISSTFKSSYDKAEDDKTKDDNSSKTVEEPVNKEDQAYKDELDRLMSQEKEASDAADALRKEFEQGCMDQRGVSKAGNTNNFNIVSNLVNAASISGTFSADGPSARPPDALIPANTLLLVDEDDSQIPDLEDTIKLQSTGIFNSTYDDDLDVFSSSVQSIGTEADFNNMESSTVISPIPTHRVHLDHPKDQILGDPNSIVQISRMAKKSFGAHAFVYRNKKDKRGIVVRNKARLVAQGYRQEEGIDYDEVFAPMARIEANMIFLDFASFMDFLSTKWINMIRKSEKFSGTVTPLFATMLAQPAVVEGEGGGDSLVRAATTASLDAQQDSSNIAKTQSKETLNEPNPQGEGSSSGPGRQETIGGAKAQVRSEGALIQSSDPPLSTGYIVRSGEDRMEHELKLTDPVPQPPYDLPLLGGHTPGSDEGRPNINELMNLCNQFSNRVLALGQFKTAQELVIQRLLKKVKRLEKKQRARTPGMKLFNIGTSKKKTLDKENVSKQGRNESNKTEELNISDKGSGETEVFDNTTTVEKDVNVVEPVSTAGDAVNAASVIPDETRPRTTSVVIHDAEEEPRRATPPPTVQSQDKEQVQFKREKRIAREKALEQEAKDAALFEQMEDVQERIDADALLAERLQQEEREQFTVDEQAKINKPPTKAQLRNKMVTYLKHMGKYTHNMLKSESFEEIQVLYEREQKWINDFVPMDSEEDNDKEDDAKKEELRACLDIVPVDDIAIDVESLATKIMDTTKAQQIAWDDALVTPANHALKLTPFYNAFHITANVPEIYMHEFWAIVSTYNHSLQFKMNVKSHTLNVENFRDMLYICPRFPDYFMSKDQSISRRNKIFWYNARDDPMFNIIRDISRHQDTQVYSSILPAVLTNQEMLDSKAYKEYYDVAYGAEPPKSKTKYKKKAAESVTSLKSKTASTFKGARLKSKAKVTKPDMKKQPTKKTKSKDLVVLSEVPDEQVQKTSCTDEGTSTILGVPDIPPYESKSDRESWGDSKDEDDDDDDSENDDDVESNDHDDASDDERTESNNDDIHDVNLTNVDQTEYKEKEVDEETRTPSDDELTDEEKLDDEEQWMMKKMTRFLRSSDNEIASLMENSAPHATAIPELTSVTLPEIPNFAFVFKFDQRVSALETKMSELRQTNQFTEVVSLIPGIVDKYLASKMKEAVNVAVQLQTNKLREKLKLRIKTFSIRGRDDQDKDEYPCDGLDRGTERKKSGKDVESSIFKRSQVTLLKNQACSKIKSSELGTTMNNSLTRRLPKLTVTRLTIMKKYDYGLLEEIKVRQDDQQLYTFKEGDFKRLRLQEIEDMKRLMHTDELYKFSNGMLNDVRTALHDIITGLRMDYLPMRRWSNLDKKRAWVMLQDIDKQLYQRRLMRNLEKFVGGRPYGENQRLMERTI</sequence>
<feature type="region of interest" description="Disordered" evidence="1">
    <location>
        <begin position="949"/>
        <end position="980"/>
    </location>
</feature>
<feature type="compositionally biased region" description="Low complexity" evidence="1">
    <location>
        <begin position="244"/>
        <end position="263"/>
    </location>
</feature>
<feature type="region of interest" description="Disordered" evidence="1">
    <location>
        <begin position="1659"/>
        <end position="1683"/>
    </location>
</feature>
<feature type="domain" description="Reverse transcriptase Ty1/copia-type" evidence="2">
    <location>
        <begin position="672"/>
        <end position="727"/>
    </location>
</feature>
<feature type="compositionally biased region" description="Polar residues" evidence="1">
    <location>
        <begin position="1425"/>
        <end position="1437"/>
    </location>
</feature>
<reference evidence="3" key="1">
    <citation type="journal article" date="2019" name="Sci. Rep.">
        <title>Draft genome of Tanacetum cinerariifolium, the natural source of mosquito coil.</title>
        <authorList>
            <person name="Yamashiro T."/>
            <person name="Shiraishi A."/>
            <person name="Satake H."/>
            <person name="Nakayama K."/>
        </authorList>
    </citation>
    <scope>NUCLEOTIDE SEQUENCE</scope>
</reference>
<feature type="compositionally biased region" description="Basic and acidic residues" evidence="1">
    <location>
        <begin position="1448"/>
        <end position="1458"/>
    </location>
</feature>
<feature type="compositionally biased region" description="Acidic residues" evidence="1">
    <location>
        <begin position="1522"/>
        <end position="1533"/>
    </location>
</feature>
<feature type="compositionally biased region" description="Basic and acidic residues" evidence="1">
    <location>
        <begin position="1506"/>
        <end position="1521"/>
    </location>
</feature>
<feature type="region of interest" description="Disordered" evidence="1">
    <location>
        <begin position="780"/>
        <end position="846"/>
    </location>
</feature>
<feature type="compositionally biased region" description="Polar residues" evidence="1">
    <location>
        <begin position="801"/>
        <end position="814"/>
    </location>
</feature>